<dbReference type="Pfam" id="PF04657">
    <property type="entry name" value="DMT_YdcZ"/>
    <property type="match status" value="1"/>
</dbReference>
<evidence type="ECO:0000256" key="1">
    <source>
        <dbReference type="SAM" id="Phobius"/>
    </source>
</evidence>
<dbReference type="AlphaFoldDB" id="A0A2S6FVV1"/>
<gene>
    <name evidence="2" type="ORF">BD821_1154</name>
</gene>
<reference evidence="2 3" key="1">
    <citation type="submission" date="2018-02" db="EMBL/GenBank/DDBJ databases">
        <title>Genomic Encyclopedia of Archaeal and Bacterial Type Strains, Phase II (KMG-II): from individual species to whole genera.</title>
        <authorList>
            <person name="Goeker M."/>
        </authorList>
    </citation>
    <scope>NUCLEOTIDE SEQUENCE [LARGE SCALE GENOMIC DNA]</scope>
    <source>
        <strain evidence="2 3">DSM 15099</strain>
    </source>
</reference>
<evidence type="ECO:0000313" key="2">
    <source>
        <dbReference type="EMBL" id="PPK46888.1"/>
    </source>
</evidence>
<evidence type="ECO:0000313" key="3">
    <source>
        <dbReference type="Proteomes" id="UP000239863"/>
    </source>
</evidence>
<feature type="transmembrane region" description="Helical" evidence="1">
    <location>
        <begin position="88"/>
        <end position="111"/>
    </location>
</feature>
<dbReference type="InterPro" id="IPR006750">
    <property type="entry name" value="YdcZ"/>
</dbReference>
<sequence length="143" mass="15376">MLGIFFSIVAGIAMSLQGVFNTRLGEKIGLLETNLIVQGSGLILTILLICFLGSGNIKEIKSVNKLYLLGGVLGVLIIYTVMKGISSMGPTYCISIILVAQLLSAALIDFWGMFDTNKVSFGFSKIIGIAIMVIGIIIFKWKP</sequence>
<name>A0A2S6FVV1_9CLOT</name>
<feature type="transmembrane region" description="Helical" evidence="1">
    <location>
        <begin position="66"/>
        <end position="82"/>
    </location>
</feature>
<keyword evidence="1" id="KW-0472">Membrane</keyword>
<dbReference type="RefSeq" id="WP_104410377.1">
    <property type="nucleotide sequence ID" value="NZ_PTIS01000015.1"/>
</dbReference>
<proteinExistence type="predicted"/>
<keyword evidence="1" id="KW-0812">Transmembrane</keyword>
<dbReference type="PANTHER" id="PTHR34821:SF3">
    <property type="entry name" value="MEMBRANE PROTEIN"/>
    <property type="match status" value="1"/>
</dbReference>
<comment type="caution">
    <text evidence="2">The sequence shown here is derived from an EMBL/GenBank/DDBJ whole genome shotgun (WGS) entry which is preliminary data.</text>
</comment>
<protein>
    <submittedName>
        <fullName evidence="2">Transporter family-2 protein</fullName>
    </submittedName>
</protein>
<feature type="transmembrane region" description="Helical" evidence="1">
    <location>
        <begin position="35"/>
        <end position="54"/>
    </location>
</feature>
<dbReference type="PANTHER" id="PTHR34821">
    <property type="entry name" value="INNER MEMBRANE PROTEIN YDCZ"/>
    <property type="match status" value="1"/>
</dbReference>
<keyword evidence="1" id="KW-1133">Transmembrane helix</keyword>
<feature type="transmembrane region" description="Helical" evidence="1">
    <location>
        <begin position="123"/>
        <end position="141"/>
    </location>
</feature>
<dbReference type="GO" id="GO:0005886">
    <property type="term" value="C:plasma membrane"/>
    <property type="evidence" value="ECO:0007669"/>
    <property type="project" value="TreeGrafter"/>
</dbReference>
<dbReference type="OrthoDB" id="9789346at2"/>
<accession>A0A2S6FVV1</accession>
<dbReference type="EMBL" id="PTIS01000015">
    <property type="protein sequence ID" value="PPK46888.1"/>
    <property type="molecule type" value="Genomic_DNA"/>
</dbReference>
<dbReference type="Proteomes" id="UP000239863">
    <property type="component" value="Unassembled WGS sequence"/>
</dbReference>
<organism evidence="2 3">
    <name type="scientific">Clostridium algidicarnis DSM 15099</name>
    <dbReference type="NCBI Taxonomy" id="1121295"/>
    <lineage>
        <taxon>Bacteria</taxon>
        <taxon>Bacillati</taxon>
        <taxon>Bacillota</taxon>
        <taxon>Clostridia</taxon>
        <taxon>Eubacteriales</taxon>
        <taxon>Clostridiaceae</taxon>
        <taxon>Clostridium</taxon>
    </lineage>
</organism>
<dbReference type="STRING" id="37659.GCA_000703125_00949"/>